<accession>A0A1I7YUC8</accession>
<keyword evidence="7" id="KW-1185">Reference proteome</keyword>
<feature type="transmembrane region" description="Helical" evidence="6">
    <location>
        <begin position="20"/>
        <end position="42"/>
    </location>
</feature>
<dbReference type="Gene3D" id="1.20.1070.10">
    <property type="entry name" value="Rhodopsin 7-helix transmembrane proteins"/>
    <property type="match status" value="1"/>
</dbReference>
<dbReference type="GO" id="GO:0007606">
    <property type="term" value="P:sensory perception of chemical stimulus"/>
    <property type="evidence" value="ECO:0007669"/>
    <property type="project" value="UniProtKB-UniRule"/>
</dbReference>
<dbReference type="PANTHER" id="PTHR31552:SF8">
    <property type="entry name" value="SERPENTINE RECEPTOR CLASS GAMMA"/>
    <property type="match status" value="1"/>
</dbReference>
<dbReference type="WBParaSite" id="L893_g1981.t1">
    <property type="protein sequence ID" value="L893_g1981.t1"/>
    <property type="gene ID" value="L893_g1981"/>
</dbReference>
<evidence type="ECO:0000313" key="7">
    <source>
        <dbReference type="Proteomes" id="UP000095287"/>
    </source>
</evidence>
<comment type="caution">
    <text evidence="6">Lacks conserved residue(s) required for the propagation of feature annotation.</text>
</comment>
<evidence type="ECO:0000256" key="5">
    <source>
        <dbReference type="ARBA" id="ARBA00023136"/>
    </source>
</evidence>
<keyword evidence="3 6" id="KW-0812">Transmembrane</keyword>
<evidence type="ECO:0000313" key="8">
    <source>
        <dbReference type="WBParaSite" id="L893_g1981.t1"/>
    </source>
</evidence>
<evidence type="ECO:0000256" key="2">
    <source>
        <dbReference type="ARBA" id="ARBA00005692"/>
    </source>
</evidence>
<comment type="subcellular location">
    <subcellularLocation>
        <location evidence="1">Membrane</location>
        <topology evidence="1">Multi-pass membrane protein</topology>
    </subcellularLocation>
</comment>
<evidence type="ECO:0000256" key="3">
    <source>
        <dbReference type="ARBA" id="ARBA00022692"/>
    </source>
</evidence>
<feature type="transmembrane region" description="Helical" evidence="6">
    <location>
        <begin position="202"/>
        <end position="219"/>
    </location>
</feature>
<dbReference type="AlphaFoldDB" id="A0A1I7YUC8"/>
<dbReference type="Pfam" id="PF02118">
    <property type="entry name" value="Srg"/>
    <property type="match status" value="1"/>
</dbReference>
<dbReference type="PANTHER" id="PTHR31552">
    <property type="entry name" value="SERPENTINE RECEPTOR CLASS GAMMA"/>
    <property type="match status" value="1"/>
</dbReference>
<dbReference type="SUPFAM" id="SSF81321">
    <property type="entry name" value="Family A G protein-coupled receptor-like"/>
    <property type="match status" value="1"/>
</dbReference>
<evidence type="ECO:0000256" key="6">
    <source>
        <dbReference type="RuleBase" id="RU280813"/>
    </source>
</evidence>
<evidence type="ECO:0000256" key="4">
    <source>
        <dbReference type="ARBA" id="ARBA00022989"/>
    </source>
</evidence>
<protein>
    <recommendedName>
        <fullName evidence="6">Serpentine receptor class gamma</fullName>
    </recommendedName>
</protein>
<dbReference type="InterPro" id="IPR000609">
    <property type="entry name" value="7TM_GPCR_serpentine_rcpt_Srg"/>
</dbReference>
<dbReference type="Proteomes" id="UP000095287">
    <property type="component" value="Unplaced"/>
</dbReference>
<keyword evidence="5 6" id="KW-0472">Membrane</keyword>
<organism evidence="7 8">
    <name type="scientific">Steinernema glaseri</name>
    <dbReference type="NCBI Taxonomy" id="37863"/>
    <lineage>
        <taxon>Eukaryota</taxon>
        <taxon>Metazoa</taxon>
        <taxon>Ecdysozoa</taxon>
        <taxon>Nematoda</taxon>
        <taxon>Chromadorea</taxon>
        <taxon>Rhabditida</taxon>
        <taxon>Tylenchina</taxon>
        <taxon>Panagrolaimomorpha</taxon>
        <taxon>Strongyloidoidea</taxon>
        <taxon>Steinernematidae</taxon>
        <taxon>Steinernema</taxon>
    </lineage>
</organism>
<name>A0A1I7YUC8_9BILA</name>
<reference evidence="8" key="1">
    <citation type="submission" date="2016-11" db="UniProtKB">
        <authorList>
            <consortium name="WormBaseParasite"/>
        </authorList>
    </citation>
    <scope>IDENTIFICATION</scope>
</reference>
<feature type="transmembrane region" description="Helical" evidence="6">
    <location>
        <begin position="103"/>
        <end position="127"/>
    </location>
</feature>
<dbReference type="GO" id="GO:0004888">
    <property type="term" value="F:transmembrane signaling receptor activity"/>
    <property type="evidence" value="ECO:0007669"/>
    <property type="project" value="InterPro"/>
</dbReference>
<dbReference type="GO" id="GO:0016020">
    <property type="term" value="C:membrane"/>
    <property type="evidence" value="ECO:0007669"/>
    <property type="project" value="UniProtKB-SubCell"/>
</dbReference>
<comment type="similarity">
    <text evidence="2 6">Belongs to the nematode receptor-like protein srg family.</text>
</comment>
<feature type="transmembrane region" description="Helical" evidence="6">
    <location>
        <begin position="164"/>
        <end position="190"/>
    </location>
</feature>
<proteinExistence type="inferred from homology"/>
<keyword evidence="4 6" id="KW-1133">Transmembrane helix</keyword>
<sequence length="311" mass="35627">MLFYPSSFSREVAQHENNPFYRLCFLVGIVDCIGYLDFYIFITLPTYSFFTSFYGSPLFTPSALTTGIYFSNYVFGYFQLFGNCFLTFNRFTCIVFPTKHSRLWDVFFPASIVITVFSAFAPCWYLSTESAQYIPLYDNFPDLGYAMIADDVKYPQFSNSFNMFLSNAVACVFCLFLNIISSAFLVLHTSQRSGQVQKNRKAEMNLFLLALLIFVFQSISGIHQMLFYIAILANNDMMMTVLYALLPWLYDLKYLSPPWVLIFVSTSIRETVLHPLPKVIVPSYYKQSIFGSTTVTVTTVNVRPLNAAPGK</sequence>
<evidence type="ECO:0000256" key="1">
    <source>
        <dbReference type="ARBA" id="ARBA00004141"/>
    </source>
</evidence>